<feature type="domain" description="PI4-kinase N-terminal" evidence="2">
    <location>
        <begin position="149"/>
        <end position="208"/>
    </location>
</feature>
<dbReference type="Pfam" id="PF19274">
    <property type="entry name" value="PI4K_N"/>
    <property type="match status" value="2"/>
</dbReference>
<sequence length="353" mass="39104">MKERRRAVGNFYIMMKKKVSSQSVELQDRTTSEETRYEGNNQNSQLTLSRLLNFIDGLRTRLLKLTSGFFYELTRGNEIISNVSRFSSNSVLREVETPSSSGASVNGSIGWRSSVDQVGADTWGGSEGSMFGSVIRMSCEIIEYGWNKTEDKKEKQTIHVVQLNIICLLADDLNVSINKSEVVDMVLPLFIESLEEGDASAPSLLRLQNVWRSGADFLGPLLPAIAEICSDFDPTAVVEPSLLKLFRNLWFYIALFGLAPPLIQKIVLPTKFSTILDSVGSMSGTTFQVVVGPDMWNTQWSVVVQRIAQGTPPLVVSSVKWLEDELLSCQPLANGILGMTMGRLVAGVKYMLD</sequence>
<dbReference type="OrthoDB" id="1741304at2759"/>
<accession>A0A835H929</accession>
<evidence type="ECO:0000313" key="4">
    <source>
        <dbReference type="Proteomes" id="UP000631114"/>
    </source>
</evidence>
<reference evidence="3 4" key="1">
    <citation type="submission" date="2020-10" db="EMBL/GenBank/DDBJ databases">
        <title>The Coptis chinensis genome and diversification of protoberbering-type alkaloids.</title>
        <authorList>
            <person name="Wang B."/>
            <person name="Shu S."/>
            <person name="Song C."/>
            <person name="Liu Y."/>
        </authorList>
    </citation>
    <scope>NUCLEOTIDE SEQUENCE [LARGE SCALE GENOMIC DNA]</scope>
    <source>
        <strain evidence="3">HL-2020</strain>
        <tissue evidence="3">Leaf</tissue>
    </source>
</reference>
<proteinExistence type="inferred from homology"/>
<comment type="caution">
    <text evidence="3">The sequence shown here is derived from an EMBL/GenBank/DDBJ whole genome shotgun (WGS) entry which is preliminary data.</text>
</comment>
<dbReference type="InterPro" id="IPR045495">
    <property type="entry name" value="PI4K_N"/>
</dbReference>
<feature type="domain" description="PI4-kinase N-terminal" evidence="2">
    <location>
        <begin position="212"/>
        <end position="326"/>
    </location>
</feature>
<gene>
    <name evidence="3" type="ORF">IFM89_035521</name>
</gene>
<organism evidence="3 4">
    <name type="scientific">Coptis chinensis</name>
    <dbReference type="NCBI Taxonomy" id="261450"/>
    <lineage>
        <taxon>Eukaryota</taxon>
        <taxon>Viridiplantae</taxon>
        <taxon>Streptophyta</taxon>
        <taxon>Embryophyta</taxon>
        <taxon>Tracheophyta</taxon>
        <taxon>Spermatophyta</taxon>
        <taxon>Magnoliopsida</taxon>
        <taxon>Ranunculales</taxon>
        <taxon>Ranunculaceae</taxon>
        <taxon>Coptidoideae</taxon>
        <taxon>Coptis</taxon>
    </lineage>
</organism>
<dbReference type="Proteomes" id="UP000631114">
    <property type="component" value="Unassembled WGS sequence"/>
</dbReference>
<evidence type="ECO:0000256" key="1">
    <source>
        <dbReference type="ARBA" id="ARBA00006209"/>
    </source>
</evidence>
<evidence type="ECO:0000313" key="3">
    <source>
        <dbReference type="EMBL" id="KAF9594951.1"/>
    </source>
</evidence>
<protein>
    <recommendedName>
        <fullName evidence="2">PI4-kinase N-terminal domain-containing protein</fullName>
    </recommendedName>
</protein>
<name>A0A835H929_9MAGN</name>
<keyword evidence="4" id="KW-1185">Reference proteome</keyword>
<dbReference type="AlphaFoldDB" id="A0A835H929"/>
<dbReference type="EMBL" id="JADFTS010000008">
    <property type="protein sequence ID" value="KAF9594951.1"/>
    <property type="molecule type" value="Genomic_DNA"/>
</dbReference>
<comment type="similarity">
    <text evidence="1">Belongs to the PI3/PI4-kinase family. Type III PI4K subfamily.</text>
</comment>
<evidence type="ECO:0000259" key="2">
    <source>
        <dbReference type="Pfam" id="PF19274"/>
    </source>
</evidence>